<keyword evidence="7 11" id="KW-0408">Iron</keyword>
<dbReference type="PROSITE" id="PS50873">
    <property type="entry name" value="PEROXIDASE_4"/>
    <property type="match status" value="1"/>
</dbReference>
<feature type="domain" description="Plant heme peroxidase family profile" evidence="15">
    <location>
        <begin position="34"/>
        <end position="337"/>
    </location>
</feature>
<comment type="similarity">
    <text evidence="14">Belongs to the peroxidase family. Classical plant (class III) peroxidase subfamily.</text>
</comment>
<protein>
    <recommendedName>
        <fullName evidence="14">Peroxidase</fullName>
        <ecNumber evidence="14">1.11.1.7</ecNumber>
    </recommendedName>
</protein>
<comment type="similarity">
    <text evidence="2">Belongs to the peroxidase family. Ascorbate peroxidase subfamily.</text>
</comment>
<dbReference type="PROSITE" id="PS00436">
    <property type="entry name" value="PEROXIDASE_2"/>
    <property type="match status" value="1"/>
</dbReference>
<dbReference type="AlphaFoldDB" id="A0ABD1Y926"/>
<dbReference type="PRINTS" id="PR00458">
    <property type="entry name" value="PEROXIDASE"/>
</dbReference>
<evidence type="ECO:0000256" key="12">
    <source>
        <dbReference type="PIRSR" id="PIRSR600823-4"/>
    </source>
</evidence>
<feature type="binding site" evidence="11">
    <location>
        <position position="76"/>
    </location>
    <ligand>
        <name>Ca(2+)</name>
        <dbReference type="ChEBI" id="CHEBI:29108"/>
        <label>1</label>
    </ligand>
</feature>
<dbReference type="InterPro" id="IPR002016">
    <property type="entry name" value="Haem_peroxidase"/>
</dbReference>
<evidence type="ECO:0000259" key="15">
    <source>
        <dbReference type="PROSITE" id="PS50873"/>
    </source>
</evidence>
<dbReference type="EMBL" id="JBHFFA010000006">
    <property type="protein sequence ID" value="KAL2622237.1"/>
    <property type="molecule type" value="Genomic_DNA"/>
</dbReference>
<evidence type="ECO:0000313" key="16">
    <source>
        <dbReference type="EMBL" id="KAL2622237.1"/>
    </source>
</evidence>
<feature type="binding site" evidence="11">
    <location>
        <position position="83"/>
    </location>
    <ligand>
        <name>Ca(2+)</name>
        <dbReference type="ChEBI" id="CHEBI:29108"/>
        <label>1</label>
    </ligand>
</feature>
<dbReference type="InterPro" id="IPR000823">
    <property type="entry name" value="Peroxidase_pln"/>
</dbReference>
<dbReference type="EC" id="1.11.1.7" evidence="14"/>
<feature type="disulfide bond" evidence="13">
    <location>
        <begin position="44"/>
        <end position="124"/>
    </location>
</feature>
<dbReference type="FunFam" id="1.10.520.10:FF:000009">
    <property type="entry name" value="Peroxidase"/>
    <property type="match status" value="1"/>
</dbReference>
<keyword evidence="14" id="KW-0376">Hydrogen peroxide</keyword>
<feature type="binding site" evidence="11">
    <location>
        <position position="85"/>
    </location>
    <ligand>
        <name>Ca(2+)</name>
        <dbReference type="ChEBI" id="CHEBI:29108"/>
        <label>1</label>
    </ligand>
</feature>
<comment type="caution">
    <text evidence="16">The sequence shown here is derived from an EMBL/GenBank/DDBJ whole genome shotgun (WGS) entry which is preliminary data.</text>
</comment>
<dbReference type="PANTHER" id="PTHR31388:SF5">
    <property type="entry name" value="PEROXIDASE"/>
    <property type="match status" value="1"/>
</dbReference>
<feature type="disulfide bond" evidence="13">
    <location>
        <begin position="209"/>
        <end position="241"/>
    </location>
</feature>
<evidence type="ECO:0000256" key="7">
    <source>
        <dbReference type="ARBA" id="ARBA00023004"/>
    </source>
</evidence>
<evidence type="ECO:0000256" key="4">
    <source>
        <dbReference type="ARBA" id="ARBA00022617"/>
    </source>
</evidence>
<dbReference type="PANTHER" id="PTHR31388">
    <property type="entry name" value="PEROXIDASE 72-RELATED"/>
    <property type="match status" value="1"/>
</dbReference>
<dbReference type="GO" id="GO:0046872">
    <property type="term" value="F:metal ion binding"/>
    <property type="evidence" value="ECO:0007669"/>
    <property type="project" value="UniProtKB-UniRule"/>
</dbReference>
<evidence type="ECO:0000256" key="5">
    <source>
        <dbReference type="ARBA" id="ARBA00022723"/>
    </source>
</evidence>
<evidence type="ECO:0000256" key="11">
    <source>
        <dbReference type="PIRSR" id="PIRSR600823-3"/>
    </source>
</evidence>
<dbReference type="GO" id="GO:0140825">
    <property type="term" value="F:lactoperoxidase activity"/>
    <property type="evidence" value="ECO:0007669"/>
    <property type="project" value="UniProtKB-EC"/>
</dbReference>
<dbReference type="PRINTS" id="PR00461">
    <property type="entry name" value="PLPEROXIDASE"/>
</dbReference>
<dbReference type="InterPro" id="IPR019794">
    <property type="entry name" value="Peroxidases_AS"/>
</dbReference>
<evidence type="ECO:0000256" key="13">
    <source>
        <dbReference type="PIRSR" id="PIRSR600823-5"/>
    </source>
</evidence>
<dbReference type="Gene3D" id="1.10.520.10">
    <property type="match status" value="1"/>
</dbReference>
<dbReference type="PROSITE" id="PS00435">
    <property type="entry name" value="PEROXIDASE_1"/>
    <property type="match status" value="1"/>
</dbReference>
<dbReference type="GO" id="GO:0020037">
    <property type="term" value="F:heme binding"/>
    <property type="evidence" value="ECO:0007669"/>
    <property type="project" value="UniProtKB-UniRule"/>
</dbReference>
<keyword evidence="5 11" id="KW-0479">Metal-binding</keyword>
<gene>
    <name evidence="16" type="ORF">R1flu_002442</name>
</gene>
<keyword evidence="11 14" id="KW-0106">Calcium</keyword>
<feature type="binding site" evidence="11">
    <location>
        <position position="262"/>
    </location>
    <ligand>
        <name>Ca(2+)</name>
        <dbReference type="ChEBI" id="CHEBI:29108"/>
        <label>2</label>
    </ligand>
</feature>
<proteinExistence type="inferred from homology"/>
<feature type="site" description="Transition state stabilizer" evidence="12">
    <location>
        <position position="71"/>
    </location>
</feature>
<organism evidence="16 17">
    <name type="scientific">Riccia fluitans</name>
    <dbReference type="NCBI Taxonomy" id="41844"/>
    <lineage>
        <taxon>Eukaryota</taxon>
        <taxon>Viridiplantae</taxon>
        <taxon>Streptophyta</taxon>
        <taxon>Embryophyta</taxon>
        <taxon>Marchantiophyta</taxon>
        <taxon>Marchantiopsida</taxon>
        <taxon>Marchantiidae</taxon>
        <taxon>Marchantiales</taxon>
        <taxon>Ricciaceae</taxon>
        <taxon>Riccia</taxon>
    </lineage>
</organism>
<evidence type="ECO:0000256" key="1">
    <source>
        <dbReference type="ARBA" id="ARBA00000189"/>
    </source>
</evidence>
<feature type="disulfide bond" evidence="13">
    <location>
        <begin position="77"/>
        <end position="82"/>
    </location>
</feature>
<feature type="binding site" evidence="10">
    <location>
        <position position="172"/>
    </location>
    <ligand>
        <name>substrate</name>
    </ligand>
</feature>
<keyword evidence="17" id="KW-1185">Reference proteome</keyword>
<dbReference type="InterPro" id="IPR010255">
    <property type="entry name" value="Haem_peroxidase_sf"/>
</dbReference>
<keyword evidence="3 14" id="KW-0575">Peroxidase</keyword>
<dbReference type="GO" id="GO:0006979">
    <property type="term" value="P:response to oxidative stress"/>
    <property type="evidence" value="ECO:0007669"/>
    <property type="project" value="UniProtKB-UniRule"/>
</dbReference>
<dbReference type="GO" id="GO:0005576">
    <property type="term" value="C:extracellular region"/>
    <property type="evidence" value="ECO:0007669"/>
    <property type="project" value="UniProtKB-SubCell"/>
</dbReference>
<keyword evidence="6 14" id="KW-0560">Oxidoreductase</keyword>
<feature type="binding site" evidence="11">
    <location>
        <position position="203"/>
    </location>
    <ligand>
        <name>Ca(2+)</name>
        <dbReference type="ChEBI" id="CHEBI:29108"/>
        <label>2</label>
    </ligand>
</feature>
<reference evidence="16 17" key="1">
    <citation type="submission" date="2024-09" db="EMBL/GenBank/DDBJ databases">
        <title>Chromosome-scale assembly of Riccia fluitans.</title>
        <authorList>
            <person name="Paukszto L."/>
            <person name="Sawicki J."/>
            <person name="Karawczyk K."/>
            <person name="Piernik-Szablinska J."/>
            <person name="Szczecinska M."/>
            <person name="Mazdziarz M."/>
        </authorList>
    </citation>
    <scope>NUCLEOTIDE SEQUENCE [LARGE SCALE GENOMIC DNA]</scope>
    <source>
        <strain evidence="16">Rf_01</strain>
        <tissue evidence="16">Aerial parts of the thallus</tissue>
    </source>
</reference>
<dbReference type="Proteomes" id="UP001605036">
    <property type="component" value="Unassembled WGS sequence"/>
</dbReference>
<dbReference type="InterPro" id="IPR019793">
    <property type="entry name" value="Peroxidases_heam-ligand_BS"/>
</dbReference>
<sequence>MAKNLGRESDGTGLVIVLLLVAGMLLTCSRPVRGLSTGFYSYTCPDLESTVKNGVDSAVASDPRVGASILRVHFHDCFVDGCDGSVLLDDTTSFIGEKGAPQNANSLRGFGAIDDIKSSVEAICPGIVSCADILTIAARDSVVNAGGPSWDVELGRYDSLTASKSDAVASLPSPLSDLSTITGNFANVGLSETDLVALSGAHTFGKAQCGAFVGRLYDFQGTGSPDPTIDPTYLQTLQANCPDGGDGSVLNNLDQGTPTAFDNSYYNNLLVNKGLLNSDQVLESTSGSTTTQNLVTSFGGDQSSFFSQFSASMLKMGRISPKSSSNGQIRTNCRVVNSA</sequence>
<keyword evidence="14" id="KW-0964">Secreted</keyword>
<feature type="binding site" evidence="11">
    <location>
        <position position="257"/>
    </location>
    <ligand>
        <name>Ca(2+)</name>
        <dbReference type="ChEBI" id="CHEBI:29108"/>
        <label>2</label>
    </ligand>
</feature>
<comment type="catalytic activity">
    <reaction evidence="1 14">
        <text>2 a phenolic donor + H2O2 = 2 a phenolic radical donor + 2 H2O</text>
        <dbReference type="Rhea" id="RHEA:56136"/>
        <dbReference type="ChEBI" id="CHEBI:15377"/>
        <dbReference type="ChEBI" id="CHEBI:16240"/>
        <dbReference type="ChEBI" id="CHEBI:139520"/>
        <dbReference type="ChEBI" id="CHEBI:139521"/>
        <dbReference type="EC" id="1.11.1.7"/>
    </reaction>
</comment>
<evidence type="ECO:0000313" key="17">
    <source>
        <dbReference type="Proteomes" id="UP001605036"/>
    </source>
</evidence>
<feature type="binding site" evidence="11">
    <location>
        <position position="79"/>
    </location>
    <ligand>
        <name>Ca(2+)</name>
        <dbReference type="ChEBI" id="CHEBI:29108"/>
        <label>1</label>
    </ligand>
</feature>
<dbReference type="SUPFAM" id="SSF48113">
    <property type="entry name" value="Heme-dependent peroxidases"/>
    <property type="match status" value="1"/>
</dbReference>
<feature type="active site" description="Proton acceptor" evidence="9">
    <location>
        <position position="75"/>
    </location>
</feature>
<evidence type="ECO:0000256" key="14">
    <source>
        <dbReference type="RuleBase" id="RU362060"/>
    </source>
</evidence>
<feature type="binding site" evidence="11">
    <location>
        <position position="97"/>
    </location>
    <ligand>
        <name>Ca(2+)</name>
        <dbReference type="ChEBI" id="CHEBI:29108"/>
        <label>1</label>
    </ligand>
</feature>
<evidence type="ECO:0000256" key="2">
    <source>
        <dbReference type="ARBA" id="ARBA00006873"/>
    </source>
</evidence>
<dbReference type="Pfam" id="PF00141">
    <property type="entry name" value="peroxidase"/>
    <property type="match status" value="1"/>
</dbReference>
<evidence type="ECO:0000256" key="6">
    <source>
        <dbReference type="ARBA" id="ARBA00023002"/>
    </source>
</evidence>
<evidence type="ECO:0000256" key="8">
    <source>
        <dbReference type="ARBA" id="ARBA00023157"/>
    </source>
</evidence>
<feature type="binding site" evidence="11">
    <location>
        <position position="81"/>
    </location>
    <ligand>
        <name>Ca(2+)</name>
        <dbReference type="ChEBI" id="CHEBI:29108"/>
        <label>1</label>
    </ligand>
</feature>
<feature type="binding site" evidence="11">
    <location>
        <position position="254"/>
    </location>
    <ligand>
        <name>Ca(2+)</name>
        <dbReference type="ChEBI" id="CHEBI:29108"/>
        <label>2</label>
    </ligand>
</feature>
<dbReference type="CDD" id="cd00693">
    <property type="entry name" value="secretory_peroxidase"/>
    <property type="match status" value="1"/>
</dbReference>
<feature type="binding site" description="axial binding residue" evidence="11">
    <location>
        <position position="202"/>
    </location>
    <ligand>
        <name>heme b</name>
        <dbReference type="ChEBI" id="CHEBI:60344"/>
    </ligand>
    <ligandPart>
        <name>Fe</name>
        <dbReference type="ChEBI" id="CHEBI:18248"/>
    </ligandPart>
</feature>
<feature type="disulfide bond" evidence="13">
    <location>
        <begin position="130"/>
        <end position="333"/>
    </location>
</feature>
<keyword evidence="4 14" id="KW-0349">Heme</keyword>
<evidence type="ECO:0000256" key="10">
    <source>
        <dbReference type="PIRSR" id="PIRSR600823-2"/>
    </source>
</evidence>
<evidence type="ECO:0000256" key="9">
    <source>
        <dbReference type="PIRSR" id="PIRSR600823-1"/>
    </source>
</evidence>
<comment type="function">
    <text evidence="14">Removal of H(2)O(2), oxidation of toxic reductants, biosynthesis and degradation of lignin, suberization, auxin catabolism, response to environmental stresses such as wounding, pathogen attack and oxidative stress.</text>
</comment>
<comment type="subcellular location">
    <subcellularLocation>
        <location evidence="14">Secreted</location>
    </subcellularLocation>
</comment>
<name>A0ABD1Y926_9MARC</name>
<dbReference type="Gene3D" id="1.10.420.10">
    <property type="entry name" value="Peroxidase, domain 2"/>
    <property type="match status" value="1"/>
</dbReference>
<comment type="cofactor">
    <cofactor evidence="11 14">
        <name>heme b</name>
        <dbReference type="ChEBI" id="CHEBI:60344"/>
    </cofactor>
    <text evidence="11 14">Binds 1 heme b (iron(II)-protoporphyrin IX) group per subunit.</text>
</comment>
<dbReference type="GO" id="GO:0042744">
    <property type="term" value="P:hydrogen peroxide catabolic process"/>
    <property type="evidence" value="ECO:0007669"/>
    <property type="project" value="UniProtKB-KW"/>
</dbReference>
<dbReference type="FunFam" id="1.10.420.10:FF:000001">
    <property type="entry name" value="Peroxidase"/>
    <property type="match status" value="1"/>
</dbReference>
<evidence type="ECO:0000256" key="3">
    <source>
        <dbReference type="ARBA" id="ARBA00022559"/>
    </source>
</evidence>
<comment type="cofactor">
    <cofactor evidence="11 14">
        <name>Ca(2+)</name>
        <dbReference type="ChEBI" id="CHEBI:29108"/>
    </cofactor>
    <text evidence="11 14">Binds 2 calcium ions per subunit.</text>
</comment>
<dbReference type="InterPro" id="IPR033905">
    <property type="entry name" value="Secretory_peroxidase"/>
</dbReference>
<accession>A0ABD1Y926</accession>
<keyword evidence="8 13" id="KW-1015">Disulfide bond</keyword>